<organism evidence="1">
    <name type="scientific">Herbiconiux sp. A18JL235</name>
    <dbReference type="NCBI Taxonomy" id="3152363"/>
    <lineage>
        <taxon>Bacteria</taxon>
        <taxon>Bacillati</taxon>
        <taxon>Actinomycetota</taxon>
        <taxon>Actinomycetes</taxon>
        <taxon>Micrococcales</taxon>
        <taxon>Microbacteriaceae</taxon>
        <taxon>Herbiconiux</taxon>
    </lineage>
</organism>
<dbReference type="EMBL" id="CP162511">
    <property type="protein sequence ID" value="XDI03804.1"/>
    <property type="molecule type" value="Genomic_DNA"/>
</dbReference>
<dbReference type="RefSeq" id="WP_368496221.1">
    <property type="nucleotide sequence ID" value="NZ_CP162511.1"/>
</dbReference>
<evidence type="ECO:0000313" key="1">
    <source>
        <dbReference type="EMBL" id="XDI03804.1"/>
    </source>
</evidence>
<sequence length="127" mass="13772">MTGMFRWVYEVSGTIDGAQQAVDEVLASEEYVVDKRSTTEWHATLGTEPSFLQKMFTNADEPVILTVTFADTGAGVEVELKRPTLYGVSGTGHGEVALAHLDKKYRATARAVHDQLAGAGILLSSRE</sequence>
<accession>A0AB39BC22</accession>
<dbReference type="AlphaFoldDB" id="A0AB39BC22"/>
<protein>
    <submittedName>
        <fullName evidence="1">Uncharacterized protein</fullName>
    </submittedName>
</protein>
<reference evidence="1" key="1">
    <citation type="submission" date="2024-05" db="EMBL/GenBank/DDBJ databases">
        <title>Herbiconiux sp. A18JL235.</title>
        <authorList>
            <person name="Zhang G."/>
        </authorList>
    </citation>
    <scope>NUCLEOTIDE SEQUENCE</scope>
    <source>
        <strain evidence="1">A18JL235</strain>
    </source>
</reference>
<gene>
    <name evidence="1" type="ORF">ABFY20_10610</name>
</gene>
<name>A0AB39BC22_9MICO</name>
<proteinExistence type="predicted"/>